<comment type="caution">
    <text evidence="2">The sequence shown here is derived from an EMBL/GenBank/DDBJ whole genome shotgun (WGS) entry which is preliminary data.</text>
</comment>
<dbReference type="Pfam" id="PF01521">
    <property type="entry name" value="Fe-S_biosyn"/>
    <property type="match status" value="1"/>
</dbReference>
<gene>
    <name evidence="2" type="ORF">OS242_20125</name>
</gene>
<keyword evidence="3" id="KW-1185">Reference proteome</keyword>
<sequence>MRCFPLTKIEMNSLAAKKIREAMEQQENKELKLRVSVDHMHGDHAHYGMNLDTQKPEDEVVTVQGLEVLVGPEHKEMLDGLSIKFLLYPQEGFKITNPAKNNHGDH</sequence>
<dbReference type="InterPro" id="IPR035903">
    <property type="entry name" value="HesB-like_dom_sf"/>
</dbReference>
<dbReference type="EMBL" id="JAPMLT010000017">
    <property type="protein sequence ID" value="MCX7572219.1"/>
    <property type="molecule type" value="Genomic_DNA"/>
</dbReference>
<dbReference type="Proteomes" id="UP001208017">
    <property type="component" value="Unassembled WGS sequence"/>
</dbReference>
<dbReference type="SUPFAM" id="SSF89360">
    <property type="entry name" value="HesB-like domain"/>
    <property type="match status" value="1"/>
</dbReference>
<dbReference type="Gene3D" id="2.60.300.12">
    <property type="entry name" value="HesB-like domain"/>
    <property type="match status" value="1"/>
</dbReference>
<dbReference type="InterPro" id="IPR000361">
    <property type="entry name" value="ATAP_core_dom"/>
</dbReference>
<evidence type="ECO:0000313" key="2">
    <source>
        <dbReference type="EMBL" id="MCX7572219.1"/>
    </source>
</evidence>
<protein>
    <submittedName>
        <fullName evidence="2">Iron-sulfur cluster assembly accessory protein</fullName>
    </submittedName>
</protein>
<feature type="domain" description="Core" evidence="1">
    <location>
        <begin position="8"/>
        <end position="98"/>
    </location>
</feature>
<evidence type="ECO:0000259" key="1">
    <source>
        <dbReference type="Pfam" id="PF01521"/>
    </source>
</evidence>
<accession>A0ABT3X5P0</accession>
<name>A0ABT3X5P0_9BACL</name>
<proteinExistence type="predicted"/>
<reference evidence="2 3" key="1">
    <citation type="submission" date="2022-11" db="EMBL/GenBank/DDBJ databases">
        <title>Study of microbial diversity in lake waters.</title>
        <authorList>
            <person name="Zhang J."/>
        </authorList>
    </citation>
    <scope>NUCLEOTIDE SEQUENCE [LARGE SCALE GENOMIC DNA]</scope>
    <source>
        <strain evidence="2 3">DT12</strain>
    </source>
</reference>
<evidence type="ECO:0000313" key="3">
    <source>
        <dbReference type="Proteomes" id="UP001208017"/>
    </source>
</evidence>
<organism evidence="2 3">
    <name type="scientific">Tumebacillus lacus</name>
    <dbReference type="NCBI Taxonomy" id="2995335"/>
    <lineage>
        <taxon>Bacteria</taxon>
        <taxon>Bacillati</taxon>
        <taxon>Bacillota</taxon>
        <taxon>Bacilli</taxon>
        <taxon>Bacillales</taxon>
        <taxon>Alicyclobacillaceae</taxon>
        <taxon>Tumebacillus</taxon>
    </lineage>
</organism>